<dbReference type="EMBL" id="UYRT01080143">
    <property type="protein sequence ID" value="VDN22136.1"/>
    <property type="molecule type" value="Genomic_DNA"/>
</dbReference>
<gene>
    <name evidence="2" type="ORF">GPUH_LOCUS13360</name>
</gene>
<keyword evidence="3" id="KW-1185">Reference proteome</keyword>
<keyword evidence="1" id="KW-0472">Membrane</keyword>
<sequence>MHFVCISVLAGYVLPGNSCPRCFWRIHATISSIRSSSLPPVQSQVMPCVHSKFFQYKLFFFMLFLCFFLCFLLDEL</sequence>
<keyword evidence="1" id="KW-0812">Transmembrane</keyword>
<dbReference type="Proteomes" id="UP000271098">
    <property type="component" value="Unassembled WGS sequence"/>
</dbReference>
<proteinExistence type="predicted"/>
<evidence type="ECO:0000313" key="4">
    <source>
        <dbReference type="WBParaSite" id="GPUH_0001337501-mRNA-1"/>
    </source>
</evidence>
<organism evidence="4">
    <name type="scientific">Gongylonema pulchrum</name>
    <dbReference type="NCBI Taxonomy" id="637853"/>
    <lineage>
        <taxon>Eukaryota</taxon>
        <taxon>Metazoa</taxon>
        <taxon>Ecdysozoa</taxon>
        <taxon>Nematoda</taxon>
        <taxon>Chromadorea</taxon>
        <taxon>Rhabditida</taxon>
        <taxon>Spirurina</taxon>
        <taxon>Spiruromorpha</taxon>
        <taxon>Spiruroidea</taxon>
        <taxon>Gongylonematidae</taxon>
        <taxon>Gongylonema</taxon>
    </lineage>
</organism>
<feature type="transmembrane region" description="Helical" evidence="1">
    <location>
        <begin position="53"/>
        <end position="73"/>
    </location>
</feature>
<protein>
    <submittedName>
        <fullName evidence="4">Secreted protein</fullName>
    </submittedName>
</protein>
<dbReference type="AlphaFoldDB" id="A0A183DXB9"/>
<dbReference type="WBParaSite" id="GPUH_0001337501-mRNA-1">
    <property type="protein sequence ID" value="GPUH_0001337501-mRNA-1"/>
    <property type="gene ID" value="GPUH_0001337501"/>
</dbReference>
<evidence type="ECO:0000256" key="1">
    <source>
        <dbReference type="SAM" id="Phobius"/>
    </source>
</evidence>
<reference evidence="2 3" key="2">
    <citation type="submission" date="2018-11" db="EMBL/GenBank/DDBJ databases">
        <authorList>
            <consortium name="Pathogen Informatics"/>
        </authorList>
    </citation>
    <scope>NUCLEOTIDE SEQUENCE [LARGE SCALE GENOMIC DNA]</scope>
</reference>
<accession>A0A183DXB9</accession>
<keyword evidence="1" id="KW-1133">Transmembrane helix</keyword>
<name>A0A183DXB9_9BILA</name>
<evidence type="ECO:0000313" key="2">
    <source>
        <dbReference type="EMBL" id="VDN22136.1"/>
    </source>
</evidence>
<reference evidence="4" key="1">
    <citation type="submission" date="2016-06" db="UniProtKB">
        <authorList>
            <consortium name="WormBaseParasite"/>
        </authorList>
    </citation>
    <scope>IDENTIFICATION</scope>
</reference>
<evidence type="ECO:0000313" key="3">
    <source>
        <dbReference type="Proteomes" id="UP000271098"/>
    </source>
</evidence>